<keyword evidence="3 5" id="KW-0863">Zinc-finger</keyword>
<keyword evidence="7" id="KW-0238">DNA-binding</keyword>
<keyword evidence="1" id="KW-0479">Metal-binding</keyword>
<dbReference type="FunFam" id="3.30.160.60:FF:000446">
    <property type="entry name" value="Zinc finger protein"/>
    <property type="match status" value="2"/>
</dbReference>
<feature type="domain" description="C2H2-type" evidence="6">
    <location>
        <begin position="143"/>
        <end position="170"/>
    </location>
</feature>
<reference evidence="7" key="1">
    <citation type="journal article" date="2017" name="Ticks Tick Borne Dis.">
        <title>An insight into the sialome of Hyalomma excavatum.</title>
        <authorList>
            <person name="Ribeiro J.M."/>
            <person name="Slovak M."/>
            <person name="Francischetti I.M."/>
        </authorList>
    </citation>
    <scope>NUCLEOTIDE SEQUENCE</scope>
    <source>
        <strain evidence="7">Samish</strain>
        <tissue evidence="7">Salivary glands</tissue>
    </source>
</reference>
<dbReference type="GO" id="GO:0005634">
    <property type="term" value="C:nucleus"/>
    <property type="evidence" value="ECO:0007669"/>
    <property type="project" value="UniProtKB-ARBA"/>
</dbReference>
<accession>A0A131XJ71</accession>
<evidence type="ECO:0000256" key="2">
    <source>
        <dbReference type="ARBA" id="ARBA00022737"/>
    </source>
</evidence>
<dbReference type="InterPro" id="IPR036236">
    <property type="entry name" value="Znf_C2H2_sf"/>
</dbReference>
<feature type="non-terminal residue" evidence="7">
    <location>
        <position position="1"/>
    </location>
</feature>
<sequence length="224" mass="25234">RRCPCGQVSSSSASSQASGWVVRREVSTQCGLKEMPPLPLPLDVFWSSTSSNSEEGTSWDQAGGPSEVFHLSRKGTAGKTSKSQQLFECRLCQYSTPRLPMLKLHLERHSTEKPYKCEVCAAPFKCLQSYKAHMCKHTGEKPYQCHLCPYSTVYPARLVEHKRAHSNARPFACTMCAYRCNCKSNLLVHLRKHTGNAPFKCKVCNLGFGREHFLKAHMRQHLVS</sequence>
<dbReference type="FunFam" id="3.30.160.60:FF:000065">
    <property type="entry name" value="B-cell CLL/lymphoma 6, member B"/>
    <property type="match status" value="1"/>
</dbReference>
<organism evidence="7">
    <name type="scientific">Hyalomma excavatum</name>
    <dbReference type="NCBI Taxonomy" id="257692"/>
    <lineage>
        <taxon>Eukaryota</taxon>
        <taxon>Metazoa</taxon>
        <taxon>Ecdysozoa</taxon>
        <taxon>Arthropoda</taxon>
        <taxon>Chelicerata</taxon>
        <taxon>Arachnida</taxon>
        <taxon>Acari</taxon>
        <taxon>Parasitiformes</taxon>
        <taxon>Ixodida</taxon>
        <taxon>Ixodoidea</taxon>
        <taxon>Ixodidae</taxon>
        <taxon>Hyalomminae</taxon>
        <taxon>Hyalomma</taxon>
    </lineage>
</organism>
<keyword evidence="7" id="KW-0371">Homeobox</keyword>
<dbReference type="Pfam" id="PF00096">
    <property type="entry name" value="zf-C2H2"/>
    <property type="match status" value="1"/>
</dbReference>
<dbReference type="InterPro" id="IPR013087">
    <property type="entry name" value="Znf_C2H2_type"/>
</dbReference>
<evidence type="ECO:0000259" key="6">
    <source>
        <dbReference type="PROSITE" id="PS50157"/>
    </source>
</evidence>
<evidence type="ECO:0000256" key="1">
    <source>
        <dbReference type="ARBA" id="ARBA00022723"/>
    </source>
</evidence>
<proteinExistence type="evidence at transcript level"/>
<name>A0A131XJ71_9ACAR</name>
<dbReference type="PANTHER" id="PTHR24379">
    <property type="entry name" value="KRAB AND ZINC FINGER DOMAIN-CONTAINING"/>
    <property type="match status" value="1"/>
</dbReference>
<evidence type="ECO:0000313" key="7">
    <source>
        <dbReference type="EMBL" id="JAP65736.1"/>
    </source>
</evidence>
<evidence type="ECO:0000256" key="4">
    <source>
        <dbReference type="ARBA" id="ARBA00022833"/>
    </source>
</evidence>
<feature type="domain" description="C2H2-type" evidence="6">
    <location>
        <begin position="171"/>
        <end position="198"/>
    </location>
</feature>
<dbReference type="PROSITE" id="PS00028">
    <property type="entry name" value="ZINC_FINGER_C2H2_1"/>
    <property type="match status" value="3"/>
</dbReference>
<dbReference type="GO" id="GO:0008270">
    <property type="term" value="F:zinc ion binding"/>
    <property type="evidence" value="ECO:0007669"/>
    <property type="project" value="UniProtKB-KW"/>
</dbReference>
<feature type="domain" description="C2H2-type" evidence="6">
    <location>
        <begin position="199"/>
        <end position="224"/>
    </location>
</feature>
<dbReference type="SMART" id="SM00355">
    <property type="entry name" value="ZnF_C2H2"/>
    <property type="match status" value="5"/>
</dbReference>
<dbReference type="AlphaFoldDB" id="A0A131XJ71"/>
<dbReference type="Gene3D" id="3.30.160.60">
    <property type="entry name" value="Classic Zinc Finger"/>
    <property type="match status" value="4"/>
</dbReference>
<dbReference type="EMBL" id="GEFH01002845">
    <property type="protein sequence ID" value="JAP65736.1"/>
    <property type="molecule type" value="mRNA"/>
</dbReference>
<keyword evidence="4" id="KW-0862">Zinc</keyword>
<evidence type="ECO:0000256" key="5">
    <source>
        <dbReference type="PROSITE-ProRule" id="PRU00042"/>
    </source>
</evidence>
<feature type="domain" description="C2H2-type" evidence="6">
    <location>
        <begin position="87"/>
        <end position="114"/>
    </location>
</feature>
<dbReference type="PROSITE" id="PS50157">
    <property type="entry name" value="ZINC_FINGER_C2H2_2"/>
    <property type="match status" value="5"/>
</dbReference>
<evidence type="ECO:0000256" key="3">
    <source>
        <dbReference type="ARBA" id="ARBA00022771"/>
    </source>
</evidence>
<keyword evidence="2" id="KW-0677">Repeat</keyword>
<feature type="domain" description="C2H2-type" evidence="6">
    <location>
        <begin position="115"/>
        <end position="142"/>
    </location>
</feature>
<dbReference type="SUPFAM" id="SSF57667">
    <property type="entry name" value="beta-beta-alpha zinc fingers"/>
    <property type="match status" value="3"/>
</dbReference>
<protein>
    <submittedName>
        <fullName evidence="7">Putative homeobox transcription factor sip1</fullName>
    </submittedName>
</protein>
<dbReference type="GO" id="GO:0003677">
    <property type="term" value="F:DNA binding"/>
    <property type="evidence" value="ECO:0007669"/>
    <property type="project" value="UniProtKB-KW"/>
</dbReference>
<dbReference type="PANTHER" id="PTHR24379:SF121">
    <property type="entry name" value="C2H2-TYPE DOMAIN-CONTAINING PROTEIN"/>
    <property type="match status" value="1"/>
</dbReference>